<reference evidence="1 2" key="1">
    <citation type="journal article" date="2019" name="Int. J. Syst. Evol. Microbiol.">
        <title>The Global Catalogue of Microorganisms (GCM) 10K type strain sequencing project: providing services to taxonomists for standard genome sequencing and annotation.</title>
        <authorList>
            <consortium name="The Broad Institute Genomics Platform"/>
            <consortium name="The Broad Institute Genome Sequencing Center for Infectious Disease"/>
            <person name="Wu L."/>
            <person name="Ma J."/>
        </authorList>
    </citation>
    <scope>NUCLEOTIDE SEQUENCE [LARGE SCALE GENOMIC DNA]</scope>
    <source>
        <strain evidence="1 2">JCM 15589</strain>
    </source>
</reference>
<comment type="caution">
    <text evidence="1">The sequence shown here is derived from an EMBL/GenBank/DDBJ whole genome shotgun (WGS) entry which is preliminary data.</text>
</comment>
<evidence type="ECO:0000313" key="1">
    <source>
        <dbReference type="EMBL" id="GAA1732917.1"/>
    </source>
</evidence>
<sequence length="80" mass="8213">MPRAPPDARPAAPVRGALVRGALVRGALVRGALVEVDAARGAPDRADAARLEAPFVEPLAVPFVLRGATPRFCDAAPPPP</sequence>
<name>A0ABN2JMU1_9MICO</name>
<proteinExistence type="predicted"/>
<accession>A0ABN2JMU1</accession>
<keyword evidence="2" id="KW-1185">Reference proteome</keyword>
<protein>
    <submittedName>
        <fullName evidence="1">Uncharacterized protein</fullName>
    </submittedName>
</protein>
<dbReference type="Proteomes" id="UP001501138">
    <property type="component" value="Unassembled WGS sequence"/>
</dbReference>
<organism evidence="1 2">
    <name type="scientific">Isoptericola hypogeus</name>
    <dbReference type="NCBI Taxonomy" id="300179"/>
    <lineage>
        <taxon>Bacteria</taxon>
        <taxon>Bacillati</taxon>
        <taxon>Actinomycetota</taxon>
        <taxon>Actinomycetes</taxon>
        <taxon>Micrococcales</taxon>
        <taxon>Promicromonosporaceae</taxon>
        <taxon>Isoptericola</taxon>
    </lineage>
</organism>
<gene>
    <name evidence="1" type="ORF">GCM10009809_30450</name>
</gene>
<evidence type="ECO:0000313" key="2">
    <source>
        <dbReference type="Proteomes" id="UP001501138"/>
    </source>
</evidence>
<dbReference type="EMBL" id="BAAAPM010000006">
    <property type="protein sequence ID" value="GAA1732917.1"/>
    <property type="molecule type" value="Genomic_DNA"/>
</dbReference>